<dbReference type="OrthoDB" id="6194521at2"/>
<dbReference type="AlphaFoldDB" id="S3K2W5"/>
<dbReference type="eggNOG" id="COG2110">
    <property type="taxonomic scope" value="Bacteria"/>
</dbReference>
<feature type="domain" description="Macro" evidence="1">
    <location>
        <begin position="1"/>
        <end position="168"/>
    </location>
</feature>
<evidence type="ECO:0000313" key="3">
    <source>
        <dbReference type="Proteomes" id="UP000014541"/>
    </source>
</evidence>
<dbReference type="RefSeq" id="WP_016526453.1">
    <property type="nucleotide sequence ID" value="NZ_KE332518.1"/>
</dbReference>
<evidence type="ECO:0000313" key="2">
    <source>
        <dbReference type="EMBL" id="EPF31845.1"/>
    </source>
</evidence>
<accession>S3K2W5</accession>
<dbReference type="EMBL" id="ATFF01000006">
    <property type="protein sequence ID" value="EPF31845.1"/>
    <property type="molecule type" value="Genomic_DNA"/>
</dbReference>
<dbReference type="PANTHER" id="PTHR11106">
    <property type="entry name" value="GANGLIOSIDE INDUCED DIFFERENTIATION ASSOCIATED PROTEIN 2-RELATED"/>
    <property type="match status" value="1"/>
</dbReference>
<gene>
    <name evidence="2" type="ORF">HMPREF9194_02200</name>
</gene>
<dbReference type="Pfam" id="PF01661">
    <property type="entry name" value="Macro"/>
    <property type="match status" value="1"/>
</dbReference>
<sequence length="168" mass="18066">MPIRIITADITKTKAGAIVNAANTTLLGGGGVDGAIHKAACPLLLEECKKLNGCKTGEAKITGAYNLSARYVIHTVGPVYSDGKSGEPELLASCYRESLRTALEHNCESIAFPCISTGVYGYPKKEAAEIALREIRTFLNTHGDCMEVTVVCFDDASCGIYKEMFFDY</sequence>
<dbReference type="PANTHER" id="PTHR11106:SF27">
    <property type="entry name" value="MACRO DOMAIN-CONTAINING PROTEIN"/>
    <property type="match status" value="1"/>
</dbReference>
<reference evidence="2 3" key="1">
    <citation type="submission" date="2013-04" db="EMBL/GenBank/DDBJ databases">
        <title>The Genome Sequence of Treponema maltophilum ATCC 51939.</title>
        <authorList>
            <consortium name="The Broad Institute Genomics Platform"/>
            <person name="Earl A."/>
            <person name="Ward D."/>
            <person name="Feldgarden M."/>
            <person name="Gevers D."/>
            <person name="Leonetti C."/>
            <person name="Blanton J.M."/>
            <person name="Dewhirst F.E."/>
            <person name="Izard J."/>
            <person name="Walker B."/>
            <person name="Young S."/>
            <person name="Zeng Q."/>
            <person name="Gargeya S."/>
            <person name="Fitzgerald M."/>
            <person name="Haas B."/>
            <person name="Abouelleil A."/>
            <person name="Allen A.W."/>
            <person name="Alvarado L."/>
            <person name="Arachchi H.M."/>
            <person name="Berlin A.M."/>
            <person name="Chapman S.B."/>
            <person name="Gainer-Dewar J."/>
            <person name="Goldberg J."/>
            <person name="Griggs A."/>
            <person name="Gujja S."/>
            <person name="Hansen M."/>
            <person name="Howarth C."/>
            <person name="Imamovic A."/>
            <person name="Ireland A."/>
            <person name="Larimer J."/>
            <person name="McCowan C."/>
            <person name="Murphy C."/>
            <person name="Pearson M."/>
            <person name="Poon T.W."/>
            <person name="Priest M."/>
            <person name="Roberts A."/>
            <person name="Saif S."/>
            <person name="Shea T."/>
            <person name="Sisk P."/>
            <person name="Sykes S."/>
            <person name="Wortman J."/>
            <person name="Nusbaum C."/>
            <person name="Birren B."/>
        </authorList>
    </citation>
    <scope>NUCLEOTIDE SEQUENCE [LARGE SCALE GENOMIC DNA]</scope>
    <source>
        <strain evidence="2 3">ATCC 51939</strain>
    </source>
</reference>
<dbReference type="PROSITE" id="PS51154">
    <property type="entry name" value="MACRO"/>
    <property type="match status" value="1"/>
</dbReference>
<dbReference type="NCBIfam" id="NF001664">
    <property type="entry name" value="PRK00431.1-6"/>
    <property type="match status" value="1"/>
</dbReference>
<dbReference type="Gene3D" id="3.40.220.10">
    <property type="entry name" value="Leucine Aminopeptidase, subunit E, domain 1"/>
    <property type="match status" value="1"/>
</dbReference>
<dbReference type="Proteomes" id="UP000014541">
    <property type="component" value="Unassembled WGS sequence"/>
</dbReference>
<dbReference type="CDD" id="cd02908">
    <property type="entry name" value="Macro_OAADPr_deacetylase"/>
    <property type="match status" value="1"/>
</dbReference>
<dbReference type="InterPro" id="IPR002589">
    <property type="entry name" value="Macro_dom"/>
</dbReference>
<name>S3K2W5_TREMA</name>
<dbReference type="SMART" id="SM00506">
    <property type="entry name" value="A1pp"/>
    <property type="match status" value="1"/>
</dbReference>
<dbReference type="HOGENOM" id="CLU_046550_5_1_12"/>
<dbReference type="InterPro" id="IPR043472">
    <property type="entry name" value="Macro_dom-like"/>
</dbReference>
<dbReference type="STRING" id="1125699.HMPREF9194_02200"/>
<comment type="caution">
    <text evidence="2">The sequence shown here is derived from an EMBL/GenBank/DDBJ whole genome shotgun (WGS) entry which is preliminary data.</text>
</comment>
<dbReference type="PATRIC" id="fig|1125699.3.peg.2220"/>
<organism evidence="2 3">
    <name type="scientific">Treponema maltophilum ATCC 51939</name>
    <dbReference type="NCBI Taxonomy" id="1125699"/>
    <lineage>
        <taxon>Bacteria</taxon>
        <taxon>Pseudomonadati</taxon>
        <taxon>Spirochaetota</taxon>
        <taxon>Spirochaetia</taxon>
        <taxon>Spirochaetales</taxon>
        <taxon>Treponemataceae</taxon>
        <taxon>Treponema</taxon>
    </lineage>
</organism>
<dbReference type="SUPFAM" id="SSF52949">
    <property type="entry name" value="Macro domain-like"/>
    <property type="match status" value="1"/>
</dbReference>
<protein>
    <recommendedName>
        <fullName evidence="1">Macro domain-containing protein</fullName>
    </recommendedName>
</protein>
<proteinExistence type="predicted"/>
<evidence type="ECO:0000259" key="1">
    <source>
        <dbReference type="PROSITE" id="PS51154"/>
    </source>
</evidence>
<keyword evidence="3" id="KW-1185">Reference proteome</keyword>